<proteinExistence type="predicted"/>
<dbReference type="GO" id="GO:0005524">
    <property type="term" value="F:ATP binding"/>
    <property type="evidence" value="ECO:0007669"/>
    <property type="project" value="UniProtKB-UniRule"/>
</dbReference>
<organism evidence="15 16">
    <name type="scientific">Nelumbo nucifera</name>
    <name type="common">Sacred lotus</name>
    <dbReference type="NCBI Taxonomy" id="4432"/>
    <lineage>
        <taxon>Eukaryota</taxon>
        <taxon>Viridiplantae</taxon>
        <taxon>Streptophyta</taxon>
        <taxon>Embryophyta</taxon>
        <taxon>Tracheophyta</taxon>
        <taxon>Spermatophyta</taxon>
        <taxon>Magnoliopsida</taxon>
        <taxon>Proteales</taxon>
        <taxon>Nelumbonaceae</taxon>
        <taxon>Nelumbo</taxon>
    </lineage>
</organism>
<keyword evidence="3" id="KW-0808">Transferase</keyword>
<evidence type="ECO:0000313" key="16">
    <source>
        <dbReference type="Proteomes" id="UP000607653"/>
    </source>
</evidence>
<keyword evidence="2" id="KW-0723">Serine/threonine-protein kinase</keyword>
<dbReference type="InterPro" id="IPR025287">
    <property type="entry name" value="WAK_GUB"/>
</dbReference>
<feature type="transmembrane region" description="Helical" evidence="13">
    <location>
        <begin position="269"/>
        <end position="290"/>
    </location>
</feature>
<evidence type="ECO:0000313" key="15">
    <source>
        <dbReference type="EMBL" id="DAD29539.1"/>
    </source>
</evidence>
<dbReference type="Pfam" id="PF13947">
    <property type="entry name" value="GUB_WAK_bind"/>
    <property type="match status" value="1"/>
</dbReference>
<dbReference type="InterPro" id="IPR011009">
    <property type="entry name" value="Kinase-like_dom_sf"/>
</dbReference>
<dbReference type="CDD" id="cd14066">
    <property type="entry name" value="STKc_IRAK"/>
    <property type="match status" value="1"/>
</dbReference>
<dbReference type="PROSITE" id="PS50011">
    <property type="entry name" value="PROTEIN_KINASE_DOM"/>
    <property type="match status" value="1"/>
</dbReference>
<dbReference type="FunFam" id="1.10.510.10:FF:000590">
    <property type="entry name" value="PR5-like receptor kinase"/>
    <property type="match status" value="1"/>
</dbReference>
<feature type="domain" description="Protein kinase" evidence="14">
    <location>
        <begin position="327"/>
        <end position="613"/>
    </location>
</feature>
<dbReference type="Gene3D" id="1.10.510.10">
    <property type="entry name" value="Transferase(Phosphotransferase) domain 1"/>
    <property type="match status" value="1"/>
</dbReference>
<keyword evidence="10 13" id="KW-0472">Membrane</keyword>
<dbReference type="PROSITE" id="PS00108">
    <property type="entry name" value="PROTEIN_KINASE_ST"/>
    <property type="match status" value="1"/>
</dbReference>
<dbReference type="Proteomes" id="UP000607653">
    <property type="component" value="Unassembled WGS sequence"/>
</dbReference>
<keyword evidence="9 13" id="KW-1133">Transmembrane helix</keyword>
<dbReference type="InterPro" id="IPR000719">
    <property type="entry name" value="Prot_kinase_dom"/>
</dbReference>
<dbReference type="InterPro" id="IPR008271">
    <property type="entry name" value="Ser/Thr_kinase_AS"/>
</dbReference>
<comment type="caution">
    <text evidence="15">The sequence shown here is derived from an EMBL/GenBank/DDBJ whole genome shotgun (WGS) entry which is preliminary data.</text>
</comment>
<evidence type="ECO:0000256" key="12">
    <source>
        <dbReference type="PROSITE-ProRule" id="PRU10141"/>
    </source>
</evidence>
<evidence type="ECO:0000256" key="4">
    <source>
        <dbReference type="ARBA" id="ARBA00022692"/>
    </source>
</evidence>
<dbReference type="FunFam" id="3.30.200.20:FF:000178">
    <property type="entry name" value="serine/threonine-protein kinase PBS1-like"/>
    <property type="match status" value="1"/>
</dbReference>
<evidence type="ECO:0000256" key="13">
    <source>
        <dbReference type="SAM" id="Phobius"/>
    </source>
</evidence>
<reference evidence="15 16" key="1">
    <citation type="journal article" date="2020" name="Mol. Biol. Evol.">
        <title>Distinct Expression and Methylation Patterns for Genes with Different Fates following a Single Whole-Genome Duplication in Flowering Plants.</title>
        <authorList>
            <person name="Shi T."/>
            <person name="Rahmani R.S."/>
            <person name="Gugger P.F."/>
            <person name="Wang M."/>
            <person name="Li H."/>
            <person name="Zhang Y."/>
            <person name="Li Z."/>
            <person name="Wang Q."/>
            <person name="Van de Peer Y."/>
            <person name="Marchal K."/>
            <person name="Chen J."/>
        </authorList>
    </citation>
    <scope>NUCLEOTIDE SEQUENCE [LARGE SCALE GENOMIC DNA]</scope>
    <source>
        <tissue evidence="15">Leaf</tissue>
    </source>
</reference>
<dbReference type="InterPro" id="IPR017441">
    <property type="entry name" value="Protein_kinase_ATP_BS"/>
</dbReference>
<protein>
    <recommendedName>
        <fullName evidence="14">Protein kinase domain-containing protein</fullName>
    </recommendedName>
</protein>
<dbReference type="GO" id="GO:0030247">
    <property type="term" value="F:polysaccharide binding"/>
    <property type="evidence" value="ECO:0007669"/>
    <property type="project" value="InterPro"/>
</dbReference>
<dbReference type="SMART" id="SM00220">
    <property type="entry name" value="S_TKc"/>
    <property type="match status" value="1"/>
</dbReference>
<feature type="transmembrane region" description="Helical" evidence="13">
    <location>
        <begin position="18"/>
        <end position="37"/>
    </location>
</feature>
<dbReference type="PROSITE" id="PS00107">
    <property type="entry name" value="PROTEIN_KINASE_ATP"/>
    <property type="match status" value="1"/>
</dbReference>
<dbReference type="SUPFAM" id="SSF56112">
    <property type="entry name" value="Protein kinase-like (PK-like)"/>
    <property type="match status" value="1"/>
</dbReference>
<evidence type="ECO:0000256" key="1">
    <source>
        <dbReference type="ARBA" id="ARBA00004479"/>
    </source>
</evidence>
<keyword evidence="7" id="KW-0418">Kinase</keyword>
<evidence type="ECO:0000256" key="3">
    <source>
        <dbReference type="ARBA" id="ARBA00022679"/>
    </source>
</evidence>
<dbReference type="Gene3D" id="3.30.200.20">
    <property type="entry name" value="Phosphorylase Kinase, domain 1"/>
    <property type="match status" value="1"/>
</dbReference>
<sequence>MGGGGCRSSSRQPQVVPVLYLVLSLLPLILASAYAVANQDDCNVSNCKHHGPDIRFPFRLKEDRQHSRCGYAGLELSCTEKKETKLELPFSGAFLVKAIDYRSQLMETYDPQGCIIKRLLRLNFSASPFHQTPSPQLYYGDGIPAPDFVHFIIILNCSSTELIGKAQRVNCLEVSGYQVYAVHVSDDQWLQGYMPPPSCRKVRTISVPFSDHFLSHINDPDLSIFFSWKSPNCSYCEEKGKRCTWKNHTSGSRIQCLDIPTKGVSIGQVVTGVSVGLLLLMIAITIYLVYNSKLSKQDQARIEKFLDDYKALRPRRYSYADIKRITNQFNEKLGQGGYGSVFKGKLSNEILVAVKVLNYAKGNGDEFINEVSTIGRIHHVNVVRLVGFCADGFRRALVYEFLPNESLEKFIFSKNANNPFLNWEKLQKIAIGIARGMEYLHQGCDQRILHFDIKPHNILLDHNFNSKISDFGLAKLCSKDKSIVSMTAARGTMGYIAPEVFSRNFGNVSYKSDVYSFGMLLLEMVGGRKNIDATEEKTSQVYFPEWVYNHLSQGEEMEIRVIEDGDAKIAKKLTIVALWCIQWYPVDRPSMNVVVQMLEGEAERLIMPPNPFASTTKENTNAVNPKMPFHIGLTVIDE</sequence>
<keyword evidence="8 12" id="KW-0067">ATP-binding</keyword>
<dbReference type="InterPro" id="IPR045874">
    <property type="entry name" value="LRK10/LRL21-25-like"/>
</dbReference>
<feature type="binding site" evidence="12">
    <location>
        <position position="355"/>
    </location>
    <ligand>
        <name>ATP</name>
        <dbReference type="ChEBI" id="CHEBI:30616"/>
    </ligand>
</feature>
<evidence type="ECO:0000256" key="8">
    <source>
        <dbReference type="ARBA" id="ARBA00022840"/>
    </source>
</evidence>
<evidence type="ECO:0000256" key="7">
    <source>
        <dbReference type="ARBA" id="ARBA00022777"/>
    </source>
</evidence>
<gene>
    <name evidence="15" type="ORF">HUJ06_031007</name>
</gene>
<accession>A0A822YE64</accession>
<dbReference type="AlphaFoldDB" id="A0A822YE64"/>
<evidence type="ECO:0000259" key="14">
    <source>
        <dbReference type="PROSITE" id="PS50011"/>
    </source>
</evidence>
<keyword evidence="4 13" id="KW-0812">Transmembrane</keyword>
<evidence type="ECO:0000256" key="5">
    <source>
        <dbReference type="ARBA" id="ARBA00022729"/>
    </source>
</evidence>
<evidence type="ECO:0000256" key="9">
    <source>
        <dbReference type="ARBA" id="ARBA00022989"/>
    </source>
</evidence>
<dbReference type="GO" id="GO:0004674">
    <property type="term" value="F:protein serine/threonine kinase activity"/>
    <property type="evidence" value="ECO:0007669"/>
    <property type="project" value="UniProtKB-KW"/>
</dbReference>
<evidence type="ECO:0000256" key="11">
    <source>
        <dbReference type="ARBA" id="ARBA00023180"/>
    </source>
</evidence>
<dbReference type="GO" id="GO:0016020">
    <property type="term" value="C:membrane"/>
    <property type="evidence" value="ECO:0007669"/>
    <property type="project" value="UniProtKB-SubCell"/>
</dbReference>
<keyword evidence="6 12" id="KW-0547">Nucleotide-binding</keyword>
<comment type="subcellular location">
    <subcellularLocation>
        <location evidence="1">Membrane</location>
        <topology evidence="1">Single-pass type I membrane protein</topology>
    </subcellularLocation>
</comment>
<dbReference type="Pfam" id="PF00069">
    <property type="entry name" value="Pkinase"/>
    <property type="match status" value="1"/>
</dbReference>
<name>A0A822YE64_NELNU</name>
<keyword evidence="16" id="KW-1185">Reference proteome</keyword>
<evidence type="ECO:0000256" key="6">
    <source>
        <dbReference type="ARBA" id="ARBA00022741"/>
    </source>
</evidence>
<keyword evidence="11" id="KW-0325">Glycoprotein</keyword>
<evidence type="ECO:0000256" key="10">
    <source>
        <dbReference type="ARBA" id="ARBA00023136"/>
    </source>
</evidence>
<evidence type="ECO:0000256" key="2">
    <source>
        <dbReference type="ARBA" id="ARBA00022527"/>
    </source>
</evidence>
<dbReference type="EMBL" id="DUZY01000002">
    <property type="protein sequence ID" value="DAD29539.1"/>
    <property type="molecule type" value="Genomic_DNA"/>
</dbReference>
<keyword evidence="5" id="KW-0732">Signal</keyword>
<dbReference type="PANTHER" id="PTHR27009">
    <property type="entry name" value="RUST RESISTANCE KINASE LR10-RELATED"/>
    <property type="match status" value="1"/>
</dbReference>